<evidence type="ECO:0000256" key="1">
    <source>
        <dbReference type="SAM" id="MobiDB-lite"/>
    </source>
</evidence>
<feature type="region of interest" description="Disordered" evidence="1">
    <location>
        <begin position="28"/>
        <end position="51"/>
    </location>
</feature>
<organism evidence="2 3">
    <name type="scientific">Albula goreensis</name>
    <dbReference type="NCBI Taxonomy" id="1534307"/>
    <lineage>
        <taxon>Eukaryota</taxon>
        <taxon>Metazoa</taxon>
        <taxon>Chordata</taxon>
        <taxon>Craniata</taxon>
        <taxon>Vertebrata</taxon>
        <taxon>Euteleostomi</taxon>
        <taxon>Actinopterygii</taxon>
        <taxon>Neopterygii</taxon>
        <taxon>Teleostei</taxon>
        <taxon>Albuliformes</taxon>
        <taxon>Albulidae</taxon>
        <taxon>Albula</taxon>
    </lineage>
</organism>
<dbReference type="AlphaFoldDB" id="A0A8T3CRT4"/>
<evidence type="ECO:0000313" key="2">
    <source>
        <dbReference type="EMBL" id="KAI1886510.1"/>
    </source>
</evidence>
<evidence type="ECO:0000313" key="3">
    <source>
        <dbReference type="Proteomes" id="UP000829720"/>
    </source>
</evidence>
<protein>
    <submittedName>
        <fullName evidence="2">Uncharacterized protein</fullName>
    </submittedName>
</protein>
<reference evidence="2" key="1">
    <citation type="submission" date="2021-01" db="EMBL/GenBank/DDBJ databases">
        <authorList>
            <person name="Zahm M."/>
            <person name="Roques C."/>
            <person name="Cabau C."/>
            <person name="Klopp C."/>
            <person name="Donnadieu C."/>
            <person name="Jouanno E."/>
            <person name="Lampietro C."/>
            <person name="Louis A."/>
            <person name="Herpin A."/>
            <person name="Echchiki A."/>
            <person name="Berthelot C."/>
            <person name="Parey E."/>
            <person name="Roest-Crollius H."/>
            <person name="Braasch I."/>
            <person name="Postlethwait J."/>
            <person name="Bobe J."/>
            <person name="Montfort J."/>
            <person name="Bouchez O."/>
            <person name="Begum T."/>
            <person name="Mejri S."/>
            <person name="Adams A."/>
            <person name="Chen W.-J."/>
            <person name="Guiguen Y."/>
        </authorList>
    </citation>
    <scope>NUCLEOTIDE SEQUENCE</scope>
    <source>
        <tissue evidence="2">Blood</tissue>
    </source>
</reference>
<gene>
    <name evidence="2" type="ORF">AGOR_G00196490</name>
</gene>
<comment type="caution">
    <text evidence="2">The sequence shown here is derived from an EMBL/GenBank/DDBJ whole genome shotgun (WGS) entry which is preliminary data.</text>
</comment>
<name>A0A8T3CRT4_9TELE</name>
<proteinExistence type="predicted"/>
<accession>A0A8T3CRT4</accession>
<feature type="region of interest" description="Disordered" evidence="1">
    <location>
        <begin position="1"/>
        <end position="20"/>
    </location>
</feature>
<dbReference type="EMBL" id="JAERUA010000019">
    <property type="protein sequence ID" value="KAI1886510.1"/>
    <property type="molecule type" value="Genomic_DNA"/>
</dbReference>
<keyword evidence="3" id="KW-1185">Reference proteome</keyword>
<sequence>MTGWGVRQLTTGPQPATRGRHIPVNVQTQVSSSQVEVHSRDNKSKAPSHRWKRKISVRKRMVCAYLLCLRLTCLELT</sequence>
<dbReference type="Proteomes" id="UP000829720">
    <property type="component" value="Unassembled WGS sequence"/>
</dbReference>